<dbReference type="InterPro" id="IPR004821">
    <property type="entry name" value="Cyt_trans-like"/>
</dbReference>
<dbReference type="CDD" id="cd02165">
    <property type="entry name" value="NMNAT"/>
    <property type="match status" value="1"/>
</dbReference>
<evidence type="ECO:0000256" key="9">
    <source>
        <dbReference type="ARBA" id="ARBA00023027"/>
    </source>
</evidence>
<comment type="caution">
    <text evidence="13">The sequence shown here is derived from an EMBL/GenBank/DDBJ whole genome shotgun (WGS) entry which is preliminary data.</text>
</comment>
<keyword evidence="9 11" id="KW-0520">NAD</keyword>
<evidence type="ECO:0000256" key="7">
    <source>
        <dbReference type="ARBA" id="ARBA00022741"/>
    </source>
</evidence>
<comment type="function">
    <text evidence="1 11">Catalyzes the reversible adenylation of nicotinate mononucleotide (NaMN) to nicotinic acid adenine dinucleotide (NaAD).</text>
</comment>
<evidence type="ECO:0000256" key="8">
    <source>
        <dbReference type="ARBA" id="ARBA00022840"/>
    </source>
</evidence>
<evidence type="ECO:0000259" key="12">
    <source>
        <dbReference type="Pfam" id="PF01467"/>
    </source>
</evidence>
<dbReference type="InterPro" id="IPR014729">
    <property type="entry name" value="Rossmann-like_a/b/a_fold"/>
</dbReference>
<keyword evidence="8 11" id="KW-0067">ATP-binding</keyword>
<feature type="domain" description="Cytidyltransferase-like" evidence="12">
    <location>
        <begin position="5"/>
        <end position="166"/>
    </location>
</feature>
<gene>
    <name evidence="11" type="primary">nadD</name>
    <name evidence="13" type="ORF">CLV58_102323</name>
</gene>
<sequence>MNIGLFFGSFNPIHVGHLIIANTMATTTDLNQVWFVVSPQNPFKKATSLLHAFDRFDMVQQAIADNSLLRATDIEFSMPKPSYTIDTLVRLGEKFPQHTFRLIMGEDNLTQFVNWKNYQQLLDQYGLYVYPRPGVAAEAGANLRHHDNVQLVDAPLLDISATFIRDAIRANRSIRYMVPDVVDEIIRRKKFYI</sequence>
<dbReference type="EMBL" id="PVTE01000002">
    <property type="protein sequence ID" value="PRY45574.1"/>
    <property type="molecule type" value="Genomic_DNA"/>
</dbReference>
<proteinExistence type="inferred from homology"/>
<dbReference type="Pfam" id="PF01467">
    <property type="entry name" value="CTP_transf_like"/>
    <property type="match status" value="1"/>
</dbReference>
<evidence type="ECO:0000256" key="1">
    <source>
        <dbReference type="ARBA" id="ARBA00002324"/>
    </source>
</evidence>
<dbReference type="EC" id="2.7.7.18" evidence="11"/>
<dbReference type="RefSeq" id="WP_106136417.1">
    <property type="nucleotide sequence ID" value="NZ_PVTE01000002.1"/>
</dbReference>
<dbReference type="UniPathway" id="UPA00253">
    <property type="reaction ID" value="UER00332"/>
</dbReference>
<keyword evidence="7 11" id="KW-0547">Nucleotide-binding</keyword>
<protein>
    <recommendedName>
        <fullName evidence="11">Probable nicotinate-nucleotide adenylyltransferase</fullName>
        <ecNumber evidence="11">2.7.7.18</ecNumber>
    </recommendedName>
    <alternativeName>
        <fullName evidence="11">Deamido-NAD(+) diphosphorylase</fullName>
    </alternativeName>
    <alternativeName>
        <fullName evidence="11">Deamido-NAD(+) pyrophosphorylase</fullName>
    </alternativeName>
    <alternativeName>
        <fullName evidence="11">Nicotinate mononucleotide adenylyltransferase</fullName>
        <shortName evidence="11">NaMN adenylyltransferase</shortName>
    </alternativeName>
</protein>
<dbReference type="GO" id="GO:0005524">
    <property type="term" value="F:ATP binding"/>
    <property type="evidence" value="ECO:0007669"/>
    <property type="project" value="UniProtKB-KW"/>
</dbReference>
<evidence type="ECO:0000256" key="10">
    <source>
        <dbReference type="ARBA" id="ARBA00048721"/>
    </source>
</evidence>
<dbReference type="InterPro" id="IPR005248">
    <property type="entry name" value="NadD/NMNAT"/>
</dbReference>
<dbReference type="HAMAP" id="MF_00244">
    <property type="entry name" value="NaMN_adenylyltr"/>
    <property type="match status" value="1"/>
</dbReference>
<evidence type="ECO:0000313" key="13">
    <source>
        <dbReference type="EMBL" id="PRY45574.1"/>
    </source>
</evidence>
<comment type="similarity">
    <text evidence="3 11">Belongs to the NadD family.</text>
</comment>
<evidence type="ECO:0000256" key="11">
    <source>
        <dbReference type="HAMAP-Rule" id="MF_00244"/>
    </source>
</evidence>
<keyword evidence="6 11" id="KW-0548">Nucleotidyltransferase</keyword>
<dbReference type="NCBIfam" id="TIGR00482">
    <property type="entry name" value="nicotinate (nicotinamide) nucleotide adenylyltransferase"/>
    <property type="match status" value="1"/>
</dbReference>
<keyword evidence="5 11" id="KW-0808">Transferase</keyword>
<evidence type="ECO:0000256" key="6">
    <source>
        <dbReference type="ARBA" id="ARBA00022695"/>
    </source>
</evidence>
<evidence type="ECO:0000256" key="5">
    <source>
        <dbReference type="ARBA" id="ARBA00022679"/>
    </source>
</evidence>
<dbReference type="OrthoDB" id="5295945at2"/>
<evidence type="ECO:0000313" key="14">
    <source>
        <dbReference type="Proteomes" id="UP000238375"/>
    </source>
</evidence>
<evidence type="ECO:0000256" key="3">
    <source>
        <dbReference type="ARBA" id="ARBA00009014"/>
    </source>
</evidence>
<dbReference type="Proteomes" id="UP000238375">
    <property type="component" value="Unassembled WGS sequence"/>
</dbReference>
<comment type="pathway">
    <text evidence="2 11">Cofactor biosynthesis; NAD(+) biosynthesis; deamido-NAD(+) from nicotinate D-ribonucleotide: step 1/1.</text>
</comment>
<dbReference type="SUPFAM" id="SSF52374">
    <property type="entry name" value="Nucleotidylyl transferase"/>
    <property type="match status" value="1"/>
</dbReference>
<organism evidence="13 14">
    <name type="scientific">Spirosoma oryzae</name>
    <dbReference type="NCBI Taxonomy" id="1469603"/>
    <lineage>
        <taxon>Bacteria</taxon>
        <taxon>Pseudomonadati</taxon>
        <taxon>Bacteroidota</taxon>
        <taxon>Cytophagia</taxon>
        <taxon>Cytophagales</taxon>
        <taxon>Cytophagaceae</taxon>
        <taxon>Spirosoma</taxon>
    </lineage>
</organism>
<dbReference type="NCBIfam" id="TIGR00125">
    <property type="entry name" value="cyt_tran_rel"/>
    <property type="match status" value="1"/>
</dbReference>
<dbReference type="Gene3D" id="3.40.50.620">
    <property type="entry name" value="HUPs"/>
    <property type="match status" value="1"/>
</dbReference>
<dbReference type="GO" id="GO:0004515">
    <property type="term" value="F:nicotinate-nucleotide adenylyltransferase activity"/>
    <property type="evidence" value="ECO:0007669"/>
    <property type="project" value="UniProtKB-UniRule"/>
</dbReference>
<accession>A0A2T0TIN2</accession>
<dbReference type="AlphaFoldDB" id="A0A2T0TIN2"/>
<dbReference type="NCBIfam" id="NF000840">
    <property type="entry name" value="PRK00071.1-3"/>
    <property type="match status" value="1"/>
</dbReference>
<dbReference type="PANTHER" id="PTHR39321">
    <property type="entry name" value="NICOTINATE-NUCLEOTIDE ADENYLYLTRANSFERASE-RELATED"/>
    <property type="match status" value="1"/>
</dbReference>
<name>A0A2T0TIN2_9BACT</name>
<reference evidence="13 14" key="1">
    <citation type="submission" date="2018-03" db="EMBL/GenBank/DDBJ databases">
        <title>Genomic Encyclopedia of Archaeal and Bacterial Type Strains, Phase II (KMG-II): from individual species to whole genera.</title>
        <authorList>
            <person name="Goeker M."/>
        </authorList>
    </citation>
    <scope>NUCLEOTIDE SEQUENCE [LARGE SCALE GENOMIC DNA]</scope>
    <source>
        <strain evidence="13 14">DSM 28354</strain>
    </source>
</reference>
<evidence type="ECO:0000256" key="4">
    <source>
        <dbReference type="ARBA" id="ARBA00022642"/>
    </source>
</evidence>
<evidence type="ECO:0000256" key="2">
    <source>
        <dbReference type="ARBA" id="ARBA00005019"/>
    </source>
</evidence>
<comment type="catalytic activity">
    <reaction evidence="10 11">
        <text>nicotinate beta-D-ribonucleotide + ATP + H(+) = deamido-NAD(+) + diphosphate</text>
        <dbReference type="Rhea" id="RHEA:22860"/>
        <dbReference type="ChEBI" id="CHEBI:15378"/>
        <dbReference type="ChEBI" id="CHEBI:30616"/>
        <dbReference type="ChEBI" id="CHEBI:33019"/>
        <dbReference type="ChEBI" id="CHEBI:57502"/>
        <dbReference type="ChEBI" id="CHEBI:58437"/>
        <dbReference type="EC" id="2.7.7.18"/>
    </reaction>
</comment>
<keyword evidence="4 11" id="KW-0662">Pyridine nucleotide biosynthesis</keyword>
<keyword evidence="14" id="KW-1185">Reference proteome</keyword>
<dbReference type="GO" id="GO:0009435">
    <property type="term" value="P:NAD+ biosynthetic process"/>
    <property type="evidence" value="ECO:0007669"/>
    <property type="project" value="UniProtKB-UniRule"/>
</dbReference>
<dbReference type="PANTHER" id="PTHR39321:SF3">
    <property type="entry name" value="PHOSPHOPANTETHEINE ADENYLYLTRANSFERASE"/>
    <property type="match status" value="1"/>
</dbReference>